<keyword evidence="5" id="KW-0067">ATP-binding</keyword>
<evidence type="ECO:0000256" key="1">
    <source>
        <dbReference type="ARBA" id="ARBA00004651"/>
    </source>
</evidence>
<accession>A0A376AEM3</accession>
<dbReference type="Gene3D" id="1.20.1560.10">
    <property type="entry name" value="ABC transporter type 1, transmembrane domain"/>
    <property type="match status" value="1"/>
</dbReference>
<evidence type="ECO:0000256" key="5">
    <source>
        <dbReference type="ARBA" id="ARBA00022840"/>
    </source>
</evidence>
<dbReference type="SUPFAM" id="SSF90123">
    <property type="entry name" value="ABC transporter transmembrane region"/>
    <property type="match status" value="1"/>
</dbReference>
<keyword evidence="7 9" id="KW-0472">Membrane</keyword>
<dbReference type="NCBIfam" id="TIGR01842">
    <property type="entry name" value="type_I_sec_PrtD"/>
    <property type="match status" value="1"/>
</dbReference>
<evidence type="ECO:0000256" key="7">
    <source>
        <dbReference type="ARBA" id="ARBA00023136"/>
    </source>
</evidence>
<dbReference type="PANTHER" id="PTHR24221">
    <property type="entry name" value="ATP-BINDING CASSETTE SUB-FAMILY B"/>
    <property type="match status" value="1"/>
</dbReference>
<evidence type="ECO:0000256" key="8">
    <source>
        <dbReference type="SAM" id="MobiDB-lite"/>
    </source>
</evidence>
<dbReference type="PANTHER" id="PTHR24221:SF248">
    <property type="entry name" value="ABC TRANSPORTER TRANSMEMBRANE REGION"/>
    <property type="match status" value="1"/>
</dbReference>
<evidence type="ECO:0000256" key="2">
    <source>
        <dbReference type="ARBA" id="ARBA00005417"/>
    </source>
</evidence>
<feature type="region of interest" description="Disordered" evidence="8">
    <location>
        <begin position="546"/>
        <end position="568"/>
    </location>
</feature>
<dbReference type="InterPro" id="IPR036640">
    <property type="entry name" value="ABC1_TM_sf"/>
</dbReference>
<dbReference type="GO" id="GO:0030256">
    <property type="term" value="C:type I protein secretion system complex"/>
    <property type="evidence" value="ECO:0007669"/>
    <property type="project" value="InterPro"/>
</dbReference>
<dbReference type="SUPFAM" id="SSF52540">
    <property type="entry name" value="P-loop containing nucleoside triphosphate hydrolases"/>
    <property type="match status" value="1"/>
</dbReference>
<keyword evidence="6 9" id="KW-1133">Transmembrane helix</keyword>
<dbReference type="PROSITE" id="PS00211">
    <property type="entry name" value="ABC_TRANSPORTER_1"/>
    <property type="match status" value="1"/>
</dbReference>
<proteinExistence type="inferred from homology"/>
<feature type="transmembrane region" description="Helical" evidence="9">
    <location>
        <begin position="129"/>
        <end position="155"/>
    </location>
</feature>
<dbReference type="Gene3D" id="3.40.50.300">
    <property type="entry name" value="P-loop containing nucleotide triphosphate hydrolases"/>
    <property type="match status" value="1"/>
</dbReference>
<dbReference type="InterPro" id="IPR017871">
    <property type="entry name" value="ABC_transporter-like_CS"/>
</dbReference>
<keyword evidence="3 9" id="KW-0812">Transmembrane</keyword>
<dbReference type="GO" id="GO:0005886">
    <property type="term" value="C:plasma membrane"/>
    <property type="evidence" value="ECO:0007669"/>
    <property type="project" value="UniProtKB-SubCell"/>
</dbReference>
<evidence type="ECO:0000256" key="3">
    <source>
        <dbReference type="ARBA" id="ARBA00022692"/>
    </source>
</evidence>
<dbReference type="RefSeq" id="WP_210209728.1">
    <property type="nucleotide sequence ID" value="NZ_UEYP01000002.1"/>
</dbReference>
<dbReference type="EMBL" id="UEYP01000002">
    <property type="protein sequence ID" value="SSC66262.1"/>
    <property type="molecule type" value="Genomic_DNA"/>
</dbReference>
<dbReference type="InterPro" id="IPR003439">
    <property type="entry name" value="ABC_transporter-like_ATP-bd"/>
</dbReference>
<dbReference type="SMART" id="SM00382">
    <property type="entry name" value="AAA"/>
    <property type="match status" value="1"/>
</dbReference>
<dbReference type="Pfam" id="PF00664">
    <property type="entry name" value="ABC_membrane"/>
    <property type="match status" value="1"/>
</dbReference>
<dbReference type="InterPro" id="IPR027417">
    <property type="entry name" value="P-loop_NTPase"/>
</dbReference>
<reference evidence="13" key="1">
    <citation type="submission" date="2018-07" db="EMBL/GenBank/DDBJ databases">
        <authorList>
            <person name="Peiro R."/>
            <person name="Begona"/>
            <person name="Cbmso G."/>
            <person name="Lopez M."/>
            <person name="Gonzalez S."/>
        </authorList>
    </citation>
    <scope>NUCLEOTIDE SEQUENCE [LARGE SCALE GENOMIC DNA]</scope>
</reference>
<protein>
    <recommendedName>
        <fullName evidence="14">ABC transporter domain-containing protein</fullName>
    </recommendedName>
</protein>
<keyword evidence="4" id="KW-0547">Nucleotide-binding</keyword>
<dbReference type="STRING" id="1336235.GCA_000518785_00722"/>
<evidence type="ECO:0000313" key="12">
    <source>
        <dbReference type="EMBL" id="SSC66262.1"/>
    </source>
</evidence>
<name>A0A376AEM3_9HYPH</name>
<dbReference type="GO" id="GO:0140359">
    <property type="term" value="F:ABC-type transporter activity"/>
    <property type="evidence" value="ECO:0007669"/>
    <property type="project" value="InterPro"/>
</dbReference>
<dbReference type="InterPro" id="IPR039421">
    <property type="entry name" value="Type_1_exporter"/>
</dbReference>
<evidence type="ECO:0000259" key="10">
    <source>
        <dbReference type="PROSITE" id="PS50893"/>
    </source>
</evidence>
<dbReference type="Pfam" id="PF00005">
    <property type="entry name" value="ABC_tran"/>
    <property type="match status" value="1"/>
</dbReference>
<feature type="domain" description="ABC transporter" evidence="10">
    <location>
        <begin position="315"/>
        <end position="552"/>
    </location>
</feature>
<dbReference type="Proteomes" id="UP000254764">
    <property type="component" value="Unassembled WGS sequence"/>
</dbReference>
<feature type="transmembrane region" description="Helical" evidence="9">
    <location>
        <begin position="43"/>
        <end position="62"/>
    </location>
</feature>
<dbReference type="InterPro" id="IPR011527">
    <property type="entry name" value="ABC1_TM_dom"/>
</dbReference>
<feature type="domain" description="ABC transmembrane type-1" evidence="11">
    <location>
        <begin position="6"/>
        <end position="284"/>
    </location>
</feature>
<evidence type="ECO:0000313" key="13">
    <source>
        <dbReference type="Proteomes" id="UP000254764"/>
    </source>
</evidence>
<evidence type="ECO:0008006" key="14">
    <source>
        <dbReference type="Google" id="ProtNLM"/>
    </source>
</evidence>
<comment type="subcellular location">
    <subcellularLocation>
        <location evidence="1">Cell membrane</location>
        <topology evidence="1">Multi-pass membrane protein</topology>
    </subcellularLocation>
</comment>
<evidence type="ECO:0000256" key="4">
    <source>
        <dbReference type="ARBA" id="ARBA00022741"/>
    </source>
</evidence>
<dbReference type="GO" id="GO:0034040">
    <property type="term" value="F:ATPase-coupled lipid transmembrane transporter activity"/>
    <property type="evidence" value="ECO:0007669"/>
    <property type="project" value="TreeGrafter"/>
</dbReference>
<dbReference type="GO" id="GO:0016887">
    <property type="term" value="F:ATP hydrolysis activity"/>
    <property type="evidence" value="ECO:0007669"/>
    <property type="project" value="InterPro"/>
</dbReference>
<evidence type="ECO:0000259" key="11">
    <source>
        <dbReference type="PROSITE" id="PS50929"/>
    </source>
</evidence>
<evidence type="ECO:0000256" key="9">
    <source>
        <dbReference type="SAM" id="Phobius"/>
    </source>
</evidence>
<comment type="similarity">
    <text evidence="2">Belongs to the ABC transporter superfamily.</text>
</comment>
<dbReference type="GO" id="GO:0030253">
    <property type="term" value="P:protein secretion by the type I secretion system"/>
    <property type="evidence" value="ECO:0007669"/>
    <property type="project" value="InterPro"/>
</dbReference>
<dbReference type="PROSITE" id="PS50893">
    <property type="entry name" value="ABC_TRANSPORTER_2"/>
    <property type="match status" value="1"/>
</dbReference>
<dbReference type="PROSITE" id="PS50929">
    <property type="entry name" value="ABC_TM1F"/>
    <property type="match status" value="1"/>
</dbReference>
<dbReference type="AlphaFoldDB" id="A0A376AEM3"/>
<dbReference type="GO" id="GO:0005524">
    <property type="term" value="F:ATP binding"/>
    <property type="evidence" value="ECO:0007669"/>
    <property type="project" value="UniProtKB-KW"/>
</dbReference>
<keyword evidence="13" id="KW-1185">Reference proteome</keyword>
<sequence length="568" mass="59896">MRRALIGTAIISLVLNLLGLTGPFYMLQVYDRVIPSQSVPTLVALSIFALLLFAFSGLLDVLRVRILARFAGIVDASLTERVFDVIAGAPLKLKLGGDILRPAQDLDQIRLFLAGPGPVTFFDLPWLPVYLAACFFLHPAIGWLATGTLALLLALNFAASFQTRKPTAVQAAELSARNAIGEDASRNAEILVALGMHARAAGRWNEAADAAAEAQRRTGDIAGLYSGLSKTIRQVVQSASLGLGAYLVVEGSLSGGAIIAGSIIVARALAPVEQLVANWRGLLSAQQSWKRLQRAFATFPQQEERTALPPPSRSLSVEGLYVGPPAGGQRLTVQNVSFRLEAGTVLGIIGPSASGKSSLVRAITGAWPAMRGKVCLDGASLDQWSAEARSRHVGYMPQLSDFFAGTIAENIARLDRNADPALIVAAAKAAGAHDMIVALADGYETRLGAGGEALSAGQRQRVALARALYGDPFLVVLDEPNSNLDAEGEQALAAALRGVRARGGIAIVVAHRDSVLAVLDRLLIMDQGAVKAFGPRDEIIKLLTHGRPAPQRPPSAPALTVVDNEGQP</sequence>
<organism evidence="12 13">
    <name type="scientific">Ciceribacter selenitireducens ATCC BAA-1503</name>
    <dbReference type="NCBI Taxonomy" id="1336235"/>
    <lineage>
        <taxon>Bacteria</taxon>
        <taxon>Pseudomonadati</taxon>
        <taxon>Pseudomonadota</taxon>
        <taxon>Alphaproteobacteria</taxon>
        <taxon>Hyphomicrobiales</taxon>
        <taxon>Rhizobiaceae</taxon>
        <taxon>Ciceribacter</taxon>
    </lineage>
</organism>
<evidence type="ECO:0000256" key="6">
    <source>
        <dbReference type="ARBA" id="ARBA00022989"/>
    </source>
</evidence>
<gene>
    <name evidence="12" type="ORF">RHIZ70_1970</name>
</gene>
<dbReference type="InterPro" id="IPR003593">
    <property type="entry name" value="AAA+_ATPase"/>
</dbReference>
<dbReference type="InterPro" id="IPR010128">
    <property type="entry name" value="ATPase_T1SS_PrtD-like"/>
</dbReference>